<keyword evidence="4" id="KW-1185">Reference proteome</keyword>
<accession>A0ABR2JTG8</accession>
<organism evidence="3 4">
    <name type="scientific">Tritrichomonas musculus</name>
    <dbReference type="NCBI Taxonomy" id="1915356"/>
    <lineage>
        <taxon>Eukaryota</taxon>
        <taxon>Metamonada</taxon>
        <taxon>Parabasalia</taxon>
        <taxon>Tritrichomonadida</taxon>
        <taxon>Tritrichomonadidae</taxon>
        <taxon>Tritrichomonas</taxon>
    </lineage>
</organism>
<dbReference type="Pfam" id="PF04041">
    <property type="entry name" value="Glyco_hydro_130"/>
    <property type="match status" value="1"/>
</dbReference>
<keyword evidence="2" id="KW-0808">Transferase</keyword>
<evidence type="ECO:0000256" key="1">
    <source>
        <dbReference type="ARBA" id="ARBA00022676"/>
    </source>
</evidence>
<dbReference type="InterPro" id="IPR023296">
    <property type="entry name" value="Glyco_hydro_beta-prop_sf"/>
</dbReference>
<evidence type="ECO:0000313" key="3">
    <source>
        <dbReference type="EMBL" id="KAK8882061.1"/>
    </source>
</evidence>
<gene>
    <name evidence="3" type="ORF">M9Y10_044701</name>
</gene>
<protein>
    <submittedName>
        <fullName evidence="3">Uncharacterized protein</fullName>
    </submittedName>
</protein>
<dbReference type="PANTHER" id="PTHR34106:SF1">
    <property type="entry name" value="1,4-BETA-MANNOSYL-N-ACETYLGLUCOSAMINE PHOSPHORYLASE"/>
    <property type="match status" value="1"/>
</dbReference>
<dbReference type="Gene3D" id="2.115.10.20">
    <property type="entry name" value="Glycosyl hydrolase domain, family 43"/>
    <property type="match status" value="1"/>
</dbReference>
<comment type="caution">
    <text evidence="3">The sequence shown here is derived from an EMBL/GenBank/DDBJ whole genome shotgun (WGS) entry which is preliminary data.</text>
</comment>
<dbReference type="InterPro" id="IPR007184">
    <property type="entry name" value="Mannoside_phosphorylase"/>
</dbReference>
<reference evidence="3 4" key="1">
    <citation type="submission" date="2024-04" db="EMBL/GenBank/DDBJ databases">
        <title>Tritrichomonas musculus Genome.</title>
        <authorList>
            <person name="Alves-Ferreira E."/>
            <person name="Grigg M."/>
            <person name="Lorenzi H."/>
            <person name="Galac M."/>
        </authorList>
    </citation>
    <scope>NUCLEOTIDE SEQUENCE [LARGE SCALE GENOMIC DNA]</scope>
    <source>
        <strain evidence="3 4">EAF2021</strain>
    </source>
</reference>
<dbReference type="SUPFAM" id="SSF75005">
    <property type="entry name" value="Arabinanase/levansucrase/invertase"/>
    <property type="match status" value="1"/>
</dbReference>
<evidence type="ECO:0000313" key="4">
    <source>
        <dbReference type="Proteomes" id="UP001470230"/>
    </source>
</evidence>
<evidence type="ECO:0000256" key="2">
    <source>
        <dbReference type="ARBA" id="ARBA00022679"/>
    </source>
</evidence>
<keyword evidence="1" id="KW-0328">Glycosyltransferase</keyword>
<dbReference type="PANTHER" id="PTHR34106">
    <property type="entry name" value="GLYCOSIDASE"/>
    <property type="match status" value="1"/>
</dbReference>
<sequence>MAQLVSLILMISKNSNNLNGVLFPRKINNKYVMMNGPSDNGHTPFGDLFTSQSPDLKYWGEQRRVMAPTKPCEKTKIGAGPIPIETDRGWLIFYHDALTSCNGFVYSWSAALLDNDEPWKVLKRGCSYLLSPQGDYELVGDTDAVVFTWANLVDADTGRICIYLWMCRYKHRSCFHNC</sequence>
<dbReference type="EMBL" id="JAPFFF010000009">
    <property type="protein sequence ID" value="KAK8882061.1"/>
    <property type="molecule type" value="Genomic_DNA"/>
</dbReference>
<dbReference type="Proteomes" id="UP001470230">
    <property type="component" value="Unassembled WGS sequence"/>
</dbReference>
<name>A0ABR2JTG8_9EUKA</name>
<proteinExistence type="predicted"/>